<feature type="signal peptide" evidence="1">
    <location>
        <begin position="1"/>
        <end position="19"/>
    </location>
</feature>
<sequence>MKHFYLTLITCLFFGQAFAQTDFRPGYIVQHGDTLRGYVDYRGAVRSSKMTTYRPAPDAKEQAFSPDQLEGYGFYREQKIYESKRVPATEAQAEQLLFLQALVKGRISIYTYRDGNDRDHFYLSKEGANLVELVEQVYTRTDPKSGKKYRVVDRPYLGVIASAFSDCPAFTEKRLENVMLRHSSLAKVGIEYNRCVGSTQFTPEPKKASITLVPVVALSFPSLHVSGSHYYARGDFRSTGLGLGGGIAMQVANPSMSEKLSLIVELLYAPYRFEGKVEGTYNTGRTTSYDLLFDLNYLKLPLQLRYTFPKGKVRPFANIGPSYSYAVHSKRVESRYSSFHSTSYSEEKEALPGSEFKSHMFGAVAGVGIVYPIRTKTLFLETRYETTEGISMLLSLPSSIKTFSLMAGYKF</sequence>
<feature type="domain" description="Outer membrane protein beta-barrel" evidence="2">
    <location>
        <begin position="256"/>
        <end position="385"/>
    </location>
</feature>
<dbReference type="AlphaFoldDB" id="A0A1N6YAF1"/>
<proteinExistence type="predicted"/>
<gene>
    <name evidence="3" type="ORF">SAMN05421545_2378</name>
</gene>
<evidence type="ECO:0000256" key="1">
    <source>
        <dbReference type="SAM" id="SignalP"/>
    </source>
</evidence>
<dbReference type="STRING" id="1077936.SAMN05421545_2378"/>
<reference evidence="4" key="1">
    <citation type="submission" date="2017-01" db="EMBL/GenBank/DDBJ databases">
        <authorList>
            <person name="Varghese N."/>
            <person name="Submissions S."/>
        </authorList>
    </citation>
    <scope>NUCLEOTIDE SEQUENCE [LARGE SCALE GENOMIC DNA]</scope>
    <source>
        <strain evidence="4">DM9</strain>
    </source>
</reference>
<feature type="chain" id="PRO_5012862456" evidence="1">
    <location>
        <begin position="20"/>
        <end position="411"/>
    </location>
</feature>
<dbReference type="InterPro" id="IPR025665">
    <property type="entry name" value="Beta-barrel_OMP_2"/>
</dbReference>
<dbReference type="Gene3D" id="2.40.160.20">
    <property type="match status" value="1"/>
</dbReference>
<accession>A0A1N6YAF1</accession>
<dbReference type="EMBL" id="FTNM01000003">
    <property type="protein sequence ID" value="SIR11568.1"/>
    <property type="molecule type" value="Genomic_DNA"/>
</dbReference>
<dbReference type="Pfam" id="PF13568">
    <property type="entry name" value="OMP_b-brl_2"/>
    <property type="match status" value="1"/>
</dbReference>
<keyword evidence="1" id="KW-0732">Signal</keyword>
<evidence type="ECO:0000259" key="2">
    <source>
        <dbReference type="Pfam" id="PF13568"/>
    </source>
</evidence>
<keyword evidence="4" id="KW-1185">Reference proteome</keyword>
<name>A0A1N6YAF1_9BACT</name>
<organism evidence="3 4">
    <name type="scientific">Pontibacter lucknowensis</name>
    <dbReference type="NCBI Taxonomy" id="1077936"/>
    <lineage>
        <taxon>Bacteria</taxon>
        <taxon>Pseudomonadati</taxon>
        <taxon>Bacteroidota</taxon>
        <taxon>Cytophagia</taxon>
        <taxon>Cytophagales</taxon>
        <taxon>Hymenobacteraceae</taxon>
        <taxon>Pontibacter</taxon>
    </lineage>
</organism>
<evidence type="ECO:0000313" key="3">
    <source>
        <dbReference type="EMBL" id="SIR11568.1"/>
    </source>
</evidence>
<evidence type="ECO:0000313" key="4">
    <source>
        <dbReference type="Proteomes" id="UP000185924"/>
    </source>
</evidence>
<protein>
    <submittedName>
        <fullName evidence="3">Outer membrane protein beta-barrel domain-containing protein</fullName>
    </submittedName>
</protein>
<dbReference type="Proteomes" id="UP000185924">
    <property type="component" value="Unassembled WGS sequence"/>
</dbReference>